<evidence type="ECO:0000256" key="8">
    <source>
        <dbReference type="ARBA" id="ARBA00023224"/>
    </source>
</evidence>
<feature type="domain" description="G-protein coupled receptors family 1 profile" evidence="10">
    <location>
        <begin position="96"/>
        <end position="316"/>
    </location>
</feature>
<evidence type="ECO:0000313" key="11">
    <source>
        <dbReference type="Proteomes" id="UP000694890"/>
    </source>
</evidence>
<keyword evidence="7" id="KW-0325">Glycoprotein</keyword>
<keyword evidence="8" id="KW-0807">Transducer</keyword>
<dbReference type="GO" id="GO:0035025">
    <property type="term" value="P:positive regulation of Rho protein signal transduction"/>
    <property type="evidence" value="ECO:0007669"/>
    <property type="project" value="TreeGrafter"/>
</dbReference>
<dbReference type="PROSITE" id="PS50262">
    <property type="entry name" value="G_PROTEIN_RECEP_F1_2"/>
    <property type="match status" value="1"/>
</dbReference>
<dbReference type="Gene3D" id="1.20.1070.10">
    <property type="entry name" value="Rhodopsin 7-helix transmembrane proteins"/>
    <property type="match status" value="1"/>
</dbReference>
<dbReference type="GO" id="GO:0007200">
    <property type="term" value="P:phospholipase C-activating G protein-coupled receptor signaling pathway"/>
    <property type="evidence" value="ECO:0007669"/>
    <property type="project" value="TreeGrafter"/>
</dbReference>
<feature type="transmembrane region" description="Helical" evidence="9">
    <location>
        <begin position="66"/>
        <end position="85"/>
    </location>
</feature>
<organism evidence="11 12">
    <name type="scientific">Lates calcarifer</name>
    <name type="common">Barramundi</name>
    <name type="synonym">Holocentrus calcarifer</name>
    <dbReference type="NCBI Taxonomy" id="8187"/>
    <lineage>
        <taxon>Eukaryota</taxon>
        <taxon>Metazoa</taxon>
        <taxon>Chordata</taxon>
        <taxon>Craniata</taxon>
        <taxon>Vertebrata</taxon>
        <taxon>Euteleostomi</taxon>
        <taxon>Actinopterygii</taxon>
        <taxon>Neopterygii</taxon>
        <taxon>Teleostei</taxon>
        <taxon>Neoteleostei</taxon>
        <taxon>Acanthomorphata</taxon>
        <taxon>Carangaria</taxon>
        <taxon>Carangaria incertae sedis</taxon>
        <taxon>Centropomidae</taxon>
        <taxon>Lates</taxon>
    </lineage>
</organism>
<evidence type="ECO:0000313" key="12">
    <source>
        <dbReference type="RefSeq" id="XP_018537930.1"/>
    </source>
</evidence>
<dbReference type="PANTHER" id="PTHR24232">
    <property type="entry name" value="G-PROTEIN COUPLED RECEPTOR"/>
    <property type="match status" value="1"/>
</dbReference>
<keyword evidence="2 9" id="KW-0812">Transmembrane</keyword>
<evidence type="ECO:0000256" key="3">
    <source>
        <dbReference type="ARBA" id="ARBA00022989"/>
    </source>
</evidence>
<keyword evidence="3 9" id="KW-1133">Transmembrane helix</keyword>
<reference evidence="12" key="1">
    <citation type="submission" date="2025-08" db="UniProtKB">
        <authorList>
            <consortium name="RefSeq"/>
        </authorList>
    </citation>
    <scope>IDENTIFICATION</scope>
    <source>
        <tissue evidence="12">Brain</tissue>
    </source>
</reference>
<dbReference type="PANTHER" id="PTHR24232:SF108">
    <property type="entry name" value="G-PROTEIN COUPLED RECEPTOR 35-LIKE-RELATED"/>
    <property type="match status" value="1"/>
</dbReference>
<dbReference type="AlphaFoldDB" id="A0AAJ7PT15"/>
<accession>A0AAJ7PT15</accession>
<evidence type="ECO:0000256" key="5">
    <source>
        <dbReference type="ARBA" id="ARBA00023136"/>
    </source>
</evidence>
<dbReference type="GO" id="GO:0005886">
    <property type="term" value="C:plasma membrane"/>
    <property type="evidence" value="ECO:0007669"/>
    <property type="project" value="TreeGrafter"/>
</dbReference>
<sequence>MIWCYMQKSPAVGGAHYDWRTPTTPFKPLLPAPAFSSTMFNTTLSPITNLYVNFTTLSSSGGTPPWYLFPVCVVAPYGFIFYFGVKVFNLAVGTPCNVLVIWQIATKKSDASTSDIFIFNLAILDTYFCLMTPIEMVNRLLLSDSRIWYFQRFAYGIKDVAPLFLVCICLDRYMAVVHPVVFTGIRDNKIRIGISVVVWGSILAYSLTKSILGVMSVNEIFSGVILFAFAVMVFCNISVIWVLRRSVAGKEEMHPVKKKAFKMVLIILAIIVVNYLPPVALMPFASYYSFVAFRCQISVSVFSIMDLSCSIEPLLYITKMERVDGRCCGRSVSKKPDDGKV</sequence>
<gene>
    <name evidence="12" type="primary">LOC108887163</name>
</gene>
<dbReference type="Proteomes" id="UP000694890">
    <property type="component" value="Linkage group LG5"/>
</dbReference>
<evidence type="ECO:0000259" key="10">
    <source>
        <dbReference type="PROSITE" id="PS50262"/>
    </source>
</evidence>
<comment type="subcellular location">
    <subcellularLocation>
        <location evidence="1">Membrane</location>
        <topology evidence="1">Multi-pass membrane protein</topology>
    </subcellularLocation>
</comment>
<feature type="transmembrane region" description="Helical" evidence="9">
    <location>
        <begin position="116"/>
        <end position="133"/>
    </location>
</feature>
<dbReference type="InterPro" id="IPR017452">
    <property type="entry name" value="GPCR_Rhodpsn_7TM"/>
</dbReference>
<dbReference type="PRINTS" id="PR00237">
    <property type="entry name" value="GPCRRHODOPSN"/>
</dbReference>
<dbReference type="SUPFAM" id="SSF81321">
    <property type="entry name" value="Family A G protein-coupled receptor-like"/>
    <property type="match status" value="1"/>
</dbReference>
<feature type="transmembrane region" description="Helical" evidence="9">
    <location>
        <begin position="264"/>
        <end position="285"/>
    </location>
</feature>
<dbReference type="KEGG" id="lcf:108887163"/>
<dbReference type="GO" id="GO:0004930">
    <property type="term" value="F:G protein-coupled receptor activity"/>
    <property type="evidence" value="ECO:0007669"/>
    <property type="project" value="UniProtKB-KW"/>
</dbReference>
<dbReference type="GeneID" id="108887163"/>
<feature type="transmembrane region" description="Helical" evidence="9">
    <location>
        <begin position="297"/>
        <end position="317"/>
    </location>
</feature>
<keyword evidence="5 9" id="KW-0472">Membrane</keyword>
<name>A0AAJ7PT15_LATCA</name>
<evidence type="ECO:0000256" key="4">
    <source>
        <dbReference type="ARBA" id="ARBA00023040"/>
    </source>
</evidence>
<proteinExistence type="predicted"/>
<protein>
    <submittedName>
        <fullName evidence="12">G-protein coupled receptor 4-like isoform X1</fullName>
    </submittedName>
</protein>
<dbReference type="RefSeq" id="XP_018537930.1">
    <property type="nucleotide sequence ID" value="XM_018682414.2"/>
</dbReference>
<feature type="transmembrane region" description="Helical" evidence="9">
    <location>
        <begin position="220"/>
        <end position="243"/>
    </location>
</feature>
<evidence type="ECO:0000256" key="1">
    <source>
        <dbReference type="ARBA" id="ARBA00004141"/>
    </source>
</evidence>
<keyword evidence="6" id="KW-0675">Receptor</keyword>
<feature type="transmembrane region" description="Helical" evidence="9">
    <location>
        <begin position="190"/>
        <end position="208"/>
    </location>
</feature>
<evidence type="ECO:0000256" key="9">
    <source>
        <dbReference type="SAM" id="Phobius"/>
    </source>
</evidence>
<keyword evidence="4" id="KW-0297">G-protein coupled receptor</keyword>
<dbReference type="Pfam" id="PF00001">
    <property type="entry name" value="7tm_1"/>
    <property type="match status" value="1"/>
</dbReference>
<evidence type="ECO:0000256" key="2">
    <source>
        <dbReference type="ARBA" id="ARBA00022692"/>
    </source>
</evidence>
<evidence type="ECO:0000256" key="6">
    <source>
        <dbReference type="ARBA" id="ARBA00023170"/>
    </source>
</evidence>
<dbReference type="InterPro" id="IPR000276">
    <property type="entry name" value="GPCR_Rhodpsn"/>
</dbReference>
<evidence type="ECO:0000256" key="7">
    <source>
        <dbReference type="ARBA" id="ARBA00023180"/>
    </source>
</evidence>